<proteinExistence type="inferred from homology"/>
<keyword evidence="8" id="KW-1185">Reference proteome</keyword>
<dbReference type="Proteomes" id="UP001363151">
    <property type="component" value="Unassembled WGS sequence"/>
</dbReference>
<sequence length="280" mass="29170">MVLQVVLLMWLRTTINVQMATGASFFATVAALYAEGGVGRFYRGAWVALLSAPLSRFGDTAANEGVLALLADRPGVPVAVKTVAASACAALWRVAIFPVDTVKTTLQVGGAGAAHALARKVAAAGPLALFDGCVGAALATLAGHYPWFAANNVLEARVPDWGPRRTHARRALIGFACSAVSDTTSNSIRVVKVYVQTAPEPLSYGAALARVVADRGVWGLLFSGLPAKLLCNGVSSVVFSVIWKTLMDRRRAAPGSPRKRDDGDGGNGDDDPEAGLLSRA</sequence>
<evidence type="ECO:0000256" key="6">
    <source>
        <dbReference type="SAM" id="MobiDB-lite"/>
    </source>
</evidence>
<keyword evidence="2 4" id="KW-0812">Transmembrane</keyword>
<dbReference type="PANTHER" id="PTHR47567:SF1">
    <property type="entry name" value="NAD-DEPENDENT EPIMERASE_DEHYDRATASE DOMAIN-CONTAINING PROTEIN"/>
    <property type="match status" value="1"/>
</dbReference>
<evidence type="ECO:0000256" key="2">
    <source>
        <dbReference type="ARBA" id="ARBA00022692"/>
    </source>
</evidence>
<dbReference type="Gene3D" id="1.50.40.10">
    <property type="entry name" value="Mitochondrial carrier domain"/>
    <property type="match status" value="1"/>
</dbReference>
<organism evidence="7 8">
    <name type="scientific">Aureococcus anophagefferens</name>
    <name type="common">Harmful bloom alga</name>
    <dbReference type="NCBI Taxonomy" id="44056"/>
    <lineage>
        <taxon>Eukaryota</taxon>
        <taxon>Sar</taxon>
        <taxon>Stramenopiles</taxon>
        <taxon>Ochrophyta</taxon>
        <taxon>Pelagophyceae</taxon>
        <taxon>Pelagomonadales</taxon>
        <taxon>Pelagomonadaceae</taxon>
        <taxon>Aureococcus</taxon>
    </lineage>
</organism>
<dbReference type="SUPFAM" id="SSF103506">
    <property type="entry name" value="Mitochondrial carrier"/>
    <property type="match status" value="1"/>
</dbReference>
<reference evidence="7 8" key="1">
    <citation type="submission" date="2024-03" db="EMBL/GenBank/DDBJ databases">
        <title>Aureococcus anophagefferens CCMP1851 and Kratosvirus quantuckense: Draft genome of a second virus-susceptible host strain in the model system.</title>
        <authorList>
            <person name="Chase E."/>
            <person name="Truchon A.R."/>
            <person name="Schepens W."/>
            <person name="Wilhelm S.W."/>
        </authorList>
    </citation>
    <scope>NUCLEOTIDE SEQUENCE [LARGE SCALE GENOMIC DNA]</scope>
    <source>
        <strain evidence="7 8">CCMP1851</strain>
    </source>
</reference>
<evidence type="ECO:0000256" key="1">
    <source>
        <dbReference type="ARBA" id="ARBA00004141"/>
    </source>
</evidence>
<accession>A0ABR1FZB0</accession>
<evidence type="ECO:0000256" key="5">
    <source>
        <dbReference type="RuleBase" id="RU000488"/>
    </source>
</evidence>
<dbReference type="InterPro" id="IPR023395">
    <property type="entry name" value="MCP_dom_sf"/>
</dbReference>
<evidence type="ECO:0000313" key="8">
    <source>
        <dbReference type="Proteomes" id="UP001363151"/>
    </source>
</evidence>
<feature type="repeat" description="Solcar" evidence="4">
    <location>
        <begin position="76"/>
        <end position="157"/>
    </location>
</feature>
<comment type="similarity">
    <text evidence="5">Belongs to the mitochondrial carrier (TC 2.A.29) family.</text>
</comment>
<dbReference type="PANTHER" id="PTHR47567">
    <property type="entry name" value="MITOCHONDRIAL SUBSTRATE/SOLUTE CARRIER"/>
    <property type="match status" value="1"/>
</dbReference>
<dbReference type="Pfam" id="PF00153">
    <property type="entry name" value="Mito_carr"/>
    <property type="match status" value="1"/>
</dbReference>
<dbReference type="PROSITE" id="PS50920">
    <property type="entry name" value="SOLCAR"/>
    <property type="match status" value="1"/>
</dbReference>
<comment type="caution">
    <text evidence="7">The sequence shown here is derived from an EMBL/GenBank/DDBJ whole genome shotgun (WGS) entry which is preliminary data.</text>
</comment>
<dbReference type="InterPro" id="IPR018108">
    <property type="entry name" value="MCP_transmembrane"/>
</dbReference>
<keyword evidence="5" id="KW-0813">Transport</keyword>
<gene>
    <name evidence="7" type="ORF">SO694_00171029</name>
</gene>
<evidence type="ECO:0000256" key="4">
    <source>
        <dbReference type="PROSITE-ProRule" id="PRU00282"/>
    </source>
</evidence>
<feature type="region of interest" description="Disordered" evidence="6">
    <location>
        <begin position="252"/>
        <end position="280"/>
    </location>
</feature>
<evidence type="ECO:0000313" key="7">
    <source>
        <dbReference type="EMBL" id="KAK7241609.1"/>
    </source>
</evidence>
<comment type="subcellular location">
    <subcellularLocation>
        <location evidence="1">Membrane</location>
        <topology evidence="1">Multi-pass membrane protein</topology>
    </subcellularLocation>
</comment>
<dbReference type="EMBL" id="JBBJCI010000177">
    <property type="protein sequence ID" value="KAK7241609.1"/>
    <property type="molecule type" value="Genomic_DNA"/>
</dbReference>
<name>A0ABR1FZB0_AURAN</name>
<protein>
    <submittedName>
        <fullName evidence="7">Mitochondrial carrier protein</fullName>
    </submittedName>
</protein>
<evidence type="ECO:0000256" key="3">
    <source>
        <dbReference type="ARBA" id="ARBA00023136"/>
    </source>
</evidence>
<keyword evidence="3 4" id="KW-0472">Membrane</keyword>